<feature type="active site" description="Charge relay system" evidence="15">
    <location>
        <position position="289"/>
    </location>
</feature>
<dbReference type="EMBL" id="SRRH01000096">
    <property type="protein sequence ID" value="KAG6299340.1"/>
    <property type="molecule type" value="Genomic_DNA"/>
</dbReference>
<comment type="catalytic activity">
    <reaction evidence="1">
        <text>Release of an N-terminal tripeptide from a polypeptide.</text>
        <dbReference type="EC" id="3.4.14.10"/>
    </reaction>
</comment>
<keyword evidence="19" id="KW-1185">Reference proteome</keyword>
<evidence type="ECO:0000256" key="5">
    <source>
        <dbReference type="ARBA" id="ARBA00022525"/>
    </source>
</evidence>
<evidence type="ECO:0000256" key="4">
    <source>
        <dbReference type="ARBA" id="ARBA00012462"/>
    </source>
</evidence>
<evidence type="ECO:0000256" key="8">
    <source>
        <dbReference type="ARBA" id="ARBA00022729"/>
    </source>
</evidence>
<evidence type="ECO:0000256" key="15">
    <source>
        <dbReference type="PROSITE-ProRule" id="PRU01032"/>
    </source>
</evidence>
<keyword evidence="6 15" id="KW-0645">Protease</keyword>
<evidence type="ECO:0000256" key="14">
    <source>
        <dbReference type="ARBA" id="ARBA00023180"/>
    </source>
</evidence>
<dbReference type="SMART" id="SM00944">
    <property type="entry name" value="Pro-kuma_activ"/>
    <property type="match status" value="1"/>
</dbReference>
<dbReference type="PANTHER" id="PTHR14218">
    <property type="entry name" value="PROTEASE S8 TRIPEPTIDYL PEPTIDASE I CLN2"/>
    <property type="match status" value="1"/>
</dbReference>
<feature type="chain" id="PRO_5040289071" description="tripeptidyl-peptidase II" evidence="16">
    <location>
        <begin position="17"/>
        <end position="604"/>
    </location>
</feature>
<comment type="subcellular location">
    <subcellularLocation>
        <location evidence="3">Secreted</location>
        <location evidence="3">Extracellular space</location>
    </subcellularLocation>
</comment>
<feature type="binding site" evidence="15">
    <location>
        <position position="582"/>
    </location>
    <ligand>
        <name>Ca(2+)</name>
        <dbReference type="ChEBI" id="CHEBI:29108"/>
    </ligand>
</feature>
<evidence type="ECO:0000256" key="11">
    <source>
        <dbReference type="ARBA" id="ARBA00022837"/>
    </source>
</evidence>
<dbReference type="GO" id="GO:0004252">
    <property type="term" value="F:serine-type endopeptidase activity"/>
    <property type="evidence" value="ECO:0007669"/>
    <property type="project" value="UniProtKB-UniRule"/>
</dbReference>
<evidence type="ECO:0000313" key="18">
    <source>
        <dbReference type="EMBL" id="KAG6299340.1"/>
    </source>
</evidence>
<dbReference type="InterPro" id="IPR030400">
    <property type="entry name" value="Sedolisin_dom"/>
</dbReference>
<organism evidence="18 19">
    <name type="scientific">Claviceps aff. purpurea</name>
    <dbReference type="NCBI Taxonomy" id="1967640"/>
    <lineage>
        <taxon>Eukaryota</taxon>
        <taxon>Fungi</taxon>
        <taxon>Dikarya</taxon>
        <taxon>Ascomycota</taxon>
        <taxon>Pezizomycotina</taxon>
        <taxon>Sordariomycetes</taxon>
        <taxon>Hypocreomycetidae</taxon>
        <taxon>Hypocreales</taxon>
        <taxon>Clavicipitaceae</taxon>
        <taxon>Claviceps</taxon>
    </lineage>
</organism>
<evidence type="ECO:0000256" key="13">
    <source>
        <dbReference type="ARBA" id="ARBA00023145"/>
    </source>
</evidence>
<dbReference type="SUPFAM" id="SSF52743">
    <property type="entry name" value="Subtilisin-like"/>
    <property type="match status" value="1"/>
</dbReference>
<keyword evidence="11 15" id="KW-0106">Calcium</keyword>
<dbReference type="InterPro" id="IPR050819">
    <property type="entry name" value="Tripeptidyl-peptidase_I"/>
</dbReference>
<sequence>MSKFTRGLLCFQVTQALYFAATAASSRVVVDSRSQVPYGWTALGPAPADHIIRLSIALETTGQDRLDEELHQISNPDHVRYGQHLTRDEAWASILPRREAVDSTRRWLSLAQVPEGQIRQRGHFLEATVTVQDAEALLATNYSVFSRVDDDDGGRRVIGTLAYSVPADVRRHIVAIQPTTFFDTTSYHWKPEHRNPSARAQARSTKNDTCDTLNTPLCLRELYGINDYRGRPHPRSLLGVVGFSKQAAQYDQLEKYVEKYATYAKGANFTVALINNGTNPQGLNYPSGEANLDIQIAVAMAHRVPVRFYSTGGEDHNFQPDLDISDRQKEHVEPWLQFVSFLLDLPDQDLPQVMSISYGVNEQAIPKPYAQRICHIFGQLSLRGMSVIVASGDAGPGISCQSNDGTKTNATRFLPDFPATCPYVTSVGGTGGKSPERALNFSSGGFSDYWHRPAWQDDAVKTYLSRHGKKWSQYYNQEGRGFPDVAAQGTGYPIFNHDKIENGGGTSASAPLFASMIALINDDRLKSGKPPLGFLNPWLYKKASQRAFTDITDGRSEGCKGRTYGGAPAPIIPQAGWDAVEGWDPVTGLGTPKFEKLRELGMKC</sequence>
<dbReference type="GO" id="GO:0046872">
    <property type="term" value="F:metal ion binding"/>
    <property type="evidence" value="ECO:0007669"/>
    <property type="project" value="UniProtKB-UniRule"/>
</dbReference>
<proteinExistence type="predicted"/>
<comment type="caution">
    <text evidence="18">The sequence shown here is derived from an EMBL/GenBank/DDBJ whole genome shotgun (WGS) entry which is preliminary data.</text>
</comment>
<feature type="active site" description="Charge relay system" evidence="15">
    <location>
        <position position="293"/>
    </location>
</feature>
<dbReference type="PANTHER" id="PTHR14218:SF15">
    <property type="entry name" value="TRIPEPTIDYL-PEPTIDASE 1"/>
    <property type="match status" value="1"/>
</dbReference>
<keyword evidence="12" id="KW-0843">Virulence</keyword>
<gene>
    <name evidence="18" type="ORF">E4U09_008220</name>
</gene>
<reference evidence="18 19" key="1">
    <citation type="journal article" date="2020" name="bioRxiv">
        <title>Whole genome comparisons of ergot fungi reveals the divergence and evolution of species within the genus Claviceps are the result of varying mechanisms driving genome evolution and host range expansion.</title>
        <authorList>
            <person name="Wyka S.A."/>
            <person name="Mondo S.J."/>
            <person name="Liu M."/>
            <person name="Dettman J."/>
            <person name="Nalam V."/>
            <person name="Broders K.D."/>
        </authorList>
    </citation>
    <scope>NUCLEOTIDE SEQUENCE [LARGE SCALE GENOMIC DNA]</scope>
    <source>
        <strain evidence="18 19">Clav52</strain>
    </source>
</reference>
<evidence type="ECO:0000256" key="1">
    <source>
        <dbReference type="ARBA" id="ARBA00001910"/>
    </source>
</evidence>
<dbReference type="GO" id="GO:0005576">
    <property type="term" value="C:extracellular region"/>
    <property type="evidence" value="ECO:0007669"/>
    <property type="project" value="UniProtKB-SubCell"/>
</dbReference>
<keyword evidence="13" id="KW-0865">Zymogen</keyword>
<dbReference type="EC" id="3.4.14.10" evidence="4"/>
<comment type="cofactor">
    <cofactor evidence="15">
        <name>Ca(2+)</name>
        <dbReference type="ChEBI" id="CHEBI:29108"/>
    </cofactor>
    <text evidence="15">Binds 1 Ca(2+) ion per subunit.</text>
</comment>
<dbReference type="GO" id="GO:0006508">
    <property type="term" value="P:proteolysis"/>
    <property type="evidence" value="ECO:0007669"/>
    <property type="project" value="UniProtKB-KW"/>
</dbReference>
<keyword evidence="14" id="KW-0325">Glycoprotein</keyword>
<keyword evidence="7 15" id="KW-0479">Metal-binding</keyword>
<feature type="binding site" evidence="15">
    <location>
        <position position="551"/>
    </location>
    <ligand>
        <name>Ca(2+)</name>
        <dbReference type="ChEBI" id="CHEBI:29108"/>
    </ligand>
</feature>
<dbReference type="InterPro" id="IPR000209">
    <property type="entry name" value="Peptidase_S8/S53_dom"/>
</dbReference>
<keyword evidence="10 15" id="KW-0720">Serine protease</keyword>
<feature type="signal peptide" evidence="16">
    <location>
        <begin position="1"/>
        <end position="16"/>
    </location>
</feature>
<evidence type="ECO:0000256" key="7">
    <source>
        <dbReference type="ARBA" id="ARBA00022723"/>
    </source>
</evidence>
<evidence type="ECO:0000256" key="3">
    <source>
        <dbReference type="ARBA" id="ARBA00004239"/>
    </source>
</evidence>
<evidence type="ECO:0000313" key="19">
    <source>
        <dbReference type="Proteomes" id="UP000707071"/>
    </source>
</evidence>
<keyword evidence="5" id="KW-0964">Secreted</keyword>
<comment type="function">
    <text evidence="2">Secreted tripeptidyl-peptidase which degrades proteins at acidic pHs and is involved in virulence.</text>
</comment>
<protein>
    <recommendedName>
        <fullName evidence="4">tripeptidyl-peptidase II</fullName>
        <ecNumber evidence="4">3.4.14.10</ecNumber>
    </recommendedName>
</protein>
<evidence type="ECO:0000256" key="16">
    <source>
        <dbReference type="SAM" id="SignalP"/>
    </source>
</evidence>
<dbReference type="Pfam" id="PF09286">
    <property type="entry name" value="Pro-kuma_activ"/>
    <property type="match status" value="1"/>
</dbReference>
<dbReference type="Pfam" id="PF00082">
    <property type="entry name" value="Peptidase_S8"/>
    <property type="match status" value="1"/>
</dbReference>
<dbReference type="FunFam" id="3.40.50.200:FF:000015">
    <property type="entry name" value="Tripeptidyl peptidase A"/>
    <property type="match status" value="1"/>
</dbReference>
<feature type="domain" description="Peptidase S53" evidence="17">
    <location>
        <begin position="213"/>
        <end position="604"/>
    </location>
</feature>
<evidence type="ECO:0000256" key="9">
    <source>
        <dbReference type="ARBA" id="ARBA00022801"/>
    </source>
</evidence>
<evidence type="ECO:0000256" key="2">
    <source>
        <dbReference type="ARBA" id="ARBA00002451"/>
    </source>
</evidence>
<keyword evidence="9 15" id="KW-0378">Hydrolase</keyword>
<dbReference type="InterPro" id="IPR015366">
    <property type="entry name" value="S53_propep"/>
</dbReference>
<dbReference type="Proteomes" id="UP000707071">
    <property type="component" value="Unassembled WGS sequence"/>
</dbReference>
<feature type="binding site" evidence="15">
    <location>
        <position position="550"/>
    </location>
    <ligand>
        <name>Ca(2+)</name>
        <dbReference type="ChEBI" id="CHEBI:29108"/>
    </ligand>
</feature>
<dbReference type="SUPFAM" id="SSF54897">
    <property type="entry name" value="Protease propeptides/inhibitors"/>
    <property type="match status" value="1"/>
</dbReference>
<name>A0A9P7U4J0_9HYPO</name>
<evidence type="ECO:0000259" key="17">
    <source>
        <dbReference type="PROSITE" id="PS51695"/>
    </source>
</evidence>
<evidence type="ECO:0000256" key="10">
    <source>
        <dbReference type="ARBA" id="ARBA00022825"/>
    </source>
</evidence>
<evidence type="ECO:0000256" key="6">
    <source>
        <dbReference type="ARBA" id="ARBA00022670"/>
    </source>
</evidence>
<dbReference type="GO" id="GO:0008240">
    <property type="term" value="F:tripeptidyl-peptidase activity"/>
    <property type="evidence" value="ECO:0007669"/>
    <property type="project" value="UniProtKB-EC"/>
</dbReference>
<dbReference type="Gene3D" id="3.40.50.200">
    <property type="entry name" value="Peptidase S8/S53 domain"/>
    <property type="match status" value="1"/>
</dbReference>
<dbReference type="InterPro" id="IPR036852">
    <property type="entry name" value="Peptidase_S8/S53_dom_sf"/>
</dbReference>
<dbReference type="PROSITE" id="PS51695">
    <property type="entry name" value="SEDOLISIN"/>
    <property type="match status" value="1"/>
</dbReference>
<feature type="active site" description="Charge relay system" evidence="15">
    <location>
        <position position="507"/>
    </location>
</feature>
<accession>A0A9P7U4J0</accession>
<evidence type="ECO:0000256" key="12">
    <source>
        <dbReference type="ARBA" id="ARBA00023026"/>
    </source>
</evidence>
<dbReference type="CDD" id="cd04056">
    <property type="entry name" value="Peptidases_S53"/>
    <property type="match status" value="1"/>
</dbReference>
<feature type="binding site" evidence="15">
    <location>
        <position position="584"/>
    </location>
    <ligand>
        <name>Ca(2+)</name>
        <dbReference type="ChEBI" id="CHEBI:29108"/>
    </ligand>
</feature>
<dbReference type="CDD" id="cd11377">
    <property type="entry name" value="Pro-peptidase_S53"/>
    <property type="match status" value="1"/>
</dbReference>
<keyword evidence="8 16" id="KW-0732">Signal</keyword>
<dbReference type="AlphaFoldDB" id="A0A9P7U4J0"/>